<dbReference type="AlphaFoldDB" id="A0A345HEU0"/>
<dbReference type="NCBIfam" id="TIGR04131">
    <property type="entry name" value="Bac_Flav_CTERM"/>
    <property type="match status" value="1"/>
</dbReference>
<accession>A0A345HEU0</accession>
<dbReference type="PROSITE" id="PS50093">
    <property type="entry name" value="PKD"/>
    <property type="match status" value="1"/>
</dbReference>
<feature type="domain" description="PKD" evidence="2">
    <location>
        <begin position="450"/>
        <end position="484"/>
    </location>
</feature>
<name>A0A345HEU0_9FLAO</name>
<dbReference type="SUPFAM" id="SSF49299">
    <property type="entry name" value="PKD domain"/>
    <property type="match status" value="1"/>
</dbReference>
<organism evidence="3 4">
    <name type="scientific">Flavobacterium arcticum</name>
    <dbReference type="NCBI Taxonomy" id="1784713"/>
    <lineage>
        <taxon>Bacteria</taxon>
        <taxon>Pseudomonadati</taxon>
        <taxon>Bacteroidota</taxon>
        <taxon>Flavobacteriia</taxon>
        <taxon>Flavobacteriales</taxon>
        <taxon>Flavobacteriaceae</taxon>
        <taxon>Flavobacterium</taxon>
    </lineage>
</organism>
<dbReference type="KEGG" id="fat:DVK85_13015"/>
<dbReference type="InterPro" id="IPR026341">
    <property type="entry name" value="T9SS_type_B"/>
</dbReference>
<feature type="chain" id="PRO_5016558006" description="PKD domain-containing protein" evidence="1">
    <location>
        <begin position="19"/>
        <end position="1119"/>
    </location>
</feature>
<gene>
    <name evidence="3" type="ORF">DVK85_13015</name>
</gene>
<keyword evidence="4" id="KW-1185">Reference proteome</keyword>
<evidence type="ECO:0000313" key="3">
    <source>
        <dbReference type="EMBL" id="AXG75100.1"/>
    </source>
</evidence>
<dbReference type="InterPro" id="IPR000601">
    <property type="entry name" value="PKD_dom"/>
</dbReference>
<reference evidence="3 4" key="1">
    <citation type="submission" date="2018-07" db="EMBL/GenBank/DDBJ databases">
        <title>Complete genome sequence of Flavobacterium arcticum type strain SM1502T.</title>
        <authorList>
            <person name="Li Y."/>
            <person name="Li D.-D."/>
        </authorList>
    </citation>
    <scope>NUCLEOTIDE SEQUENCE [LARGE SCALE GENOMIC DNA]</scope>
    <source>
        <strain evidence="3 4">SM1502</strain>
    </source>
</reference>
<sequence>MKYFTVFLLLFFSFSSLAQGEANNWFFGNNAGIEFLENGTVVPLAGSAMTTNEGCSTLSDPLGNLLFYTDGRNVWDKNHVLMPNGNYAAGTGLNGDPSSTQSGIIVPKKGDPNIYYIFTVDEPHHQNADSYPDQFTDTYIENGGATGTIPNDDDGFNNGFNYSIVDLSVTGTNGSIGDVTTRNVHLVTYDADDSEQIKYQCSEKITAVKNASATGFWVLTQFVDKFYAFEVTSTGVNEIPIVTQIEPLIITNGYRRNAIGYLKASPDSQKLAIVHQQNGTVQGQAIGNGSVYLYDFDNATGIVSNPILIKDNINPYGIEFSAETKKLYFTDSSGNNSELHQFDLEADDIPASEIIIATLSGTSTALQLGPNAKIYRSTFGNTLDVINDPDADGLDCNFQANGVTLTTSMQARFGLPPFITSLLSANIVATNNCEGEATQFELNVNLEFDSVEWDFGDGTATSDVVNPTHLYENTGTYNVVVTITKEDDITIVSKDIIVHTVPIANTALTLTECDPDNNGVTTFNLTDNNNDILGAQNPTGYDVRYFETQEDADANTAAINAASYTNTSNPQTLYVRVQNRNNTSCYDTTSFEINVTNTPAFNDSSYSICDDATDGDDTNGQATFNLAEVTAALVQDTDNFTTVYYTTQANAEAETAPLPQSLYNTTANEQIIYARVVNNTFAECFAIEPITLIVNPLPSIINNVALIQCDLGINPDGITQFNLEEANNFFTAGDTNLVVTYYVNDANATADTNNITGAYTNTENPQTITAKITNTVTGCSRVLPLILQVNINTTPPIVLDNCDDDGTEDGLHAFNLSDAGVENDTDVILYYANATDALLEQNPISSEYSNTTPYEQSVYARIENNNDCTLLQEIQLVVYALPDIAIEDEAIVCNNTQDYILLTSGVTGNPPGFSYLWSTGATTRSIQVNEAGIYTVMVTNINGCGKLRTITVTPSDVAIIDDIIVTDLVDNNTVTVLASPTGGVNTTYLYSIDLPNGPFVASNFFEDVEPGLHTVYVYDTNGCGIVEQDISVLAIPKFFTPNGDGVNETWQIIGISAEIYAKSRVYILDRYGKFLAGVNPKGLGWDGIYNGRKLPATDYWYIISLEDGRTVKGHFSLVR</sequence>
<dbReference type="Gene3D" id="2.60.40.10">
    <property type="entry name" value="Immunoglobulins"/>
    <property type="match status" value="1"/>
</dbReference>
<evidence type="ECO:0000259" key="2">
    <source>
        <dbReference type="PROSITE" id="PS50093"/>
    </source>
</evidence>
<dbReference type="RefSeq" id="WP_114678858.1">
    <property type="nucleotide sequence ID" value="NZ_CP031188.1"/>
</dbReference>
<evidence type="ECO:0000256" key="1">
    <source>
        <dbReference type="SAM" id="SignalP"/>
    </source>
</evidence>
<dbReference type="CDD" id="cd00146">
    <property type="entry name" value="PKD"/>
    <property type="match status" value="1"/>
</dbReference>
<dbReference type="EMBL" id="CP031188">
    <property type="protein sequence ID" value="AXG75100.1"/>
    <property type="molecule type" value="Genomic_DNA"/>
</dbReference>
<dbReference type="Pfam" id="PF13585">
    <property type="entry name" value="CHU_C"/>
    <property type="match status" value="1"/>
</dbReference>
<dbReference type="InterPro" id="IPR013783">
    <property type="entry name" value="Ig-like_fold"/>
</dbReference>
<dbReference type="OrthoDB" id="9765926at2"/>
<dbReference type="InterPro" id="IPR035986">
    <property type="entry name" value="PKD_dom_sf"/>
</dbReference>
<keyword evidence="1" id="KW-0732">Signal</keyword>
<feature type="signal peptide" evidence="1">
    <location>
        <begin position="1"/>
        <end position="18"/>
    </location>
</feature>
<dbReference type="SUPFAM" id="SSF63829">
    <property type="entry name" value="Calcium-dependent phosphotriesterase"/>
    <property type="match status" value="1"/>
</dbReference>
<proteinExistence type="predicted"/>
<dbReference type="Pfam" id="PF18911">
    <property type="entry name" value="PKD_4"/>
    <property type="match status" value="1"/>
</dbReference>
<evidence type="ECO:0000313" key="4">
    <source>
        <dbReference type="Proteomes" id="UP000253951"/>
    </source>
</evidence>
<protein>
    <recommendedName>
        <fullName evidence="2">PKD domain-containing protein</fullName>
    </recommendedName>
</protein>
<dbReference type="Proteomes" id="UP000253951">
    <property type="component" value="Chromosome"/>
</dbReference>